<evidence type="ECO:0000313" key="2">
    <source>
        <dbReference type="Proteomes" id="UP001597318"/>
    </source>
</evidence>
<comment type="caution">
    <text evidence="1">The sequence shown here is derived from an EMBL/GenBank/DDBJ whole genome shotgun (WGS) entry which is preliminary data.</text>
</comment>
<dbReference type="RefSeq" id="WP_247340500.1">
    <property type="nucleotide sequence ID" value="NZ_CP095550.1"/>
</dbReference>
<keyword evidence="2" id="KW-1185">Reference proteome</keyword>
<organism evidence="1 2">
    <name type="scientific">Metabacillus endolithicus</name>
    <dbReference type="NCBI Taxonomy" id="1535204"/>
    <lineage>
        <taxon>Bacteria</taxon>
        <taxon>Bacillati</taxon>
        <taxon>Bacillota</taxon>
        <taxon>Bacilli</taxon>
        <taxon>Bacillales</taxon>
        <taxon>Bacillaceae</taxon>
        <taxon>Metabacillus</taxon>
    </lineage>
</organism>
<protein>
    <submittedName>
        <fullName evidence="1">Uncharacterized protein</fullName>
    </submittedName>
</protein>
<dbReference type="Proteomes" id="UP001597318">
    <property type="component" value="Unassembled WGS sequence"/>
</dbReference>
<accession>A0ABW5C379</accession>
<dbReference type="EMBL" id="JBHUIK010000004">
    <property type="protein sequence ID" value="MFD2215695.1"/>
    <property type="molecule type" value="Genomic_DNA"/>
</dbReference>
<proteinExistence type="predicted"/>
<name>A0ABW5C379_9BACI</name>
<evidence type="ECO:0000313" key="1">
    <source>
        <dbReference type="EMBL" id="MFD2215695.1"/>
    </source>
</evidence>
<reference evidence="2" key="1">
    <citation type="journal article" date="2019" name="Int. J. Syst. Evol. Microbiol.">
        <title>The Global Catalogue of Microorganisms (GCM) 10K type strain sequencing project: providing services to taxonomists for standard genome sequencing and annotation.</title>
        <authorList>
            <consortium name="The Broad Institute Genomics Platform"/>
            <consortium name="The Broad Institute Genome Sequencing Center for Infectious Disease"/>
            <person name="Wu L."/>
            <person name="Ma J."/>
        </authorList>
    </citation>
    <scope>NUCLEOTIDE SEQUENCE [LARGE SCALE GENOMIC DNA]</scope>
    <source>
        <strain evidence="2">CGMCC 1.15474</strain>
    </source>
</reference>
<gene>
    <name evidence="1" type="ORF">ACFSKK_18585</name>
</gene>
<sequence length="183" mass="20871">MSENINVAEADLQTKSIDAMVNRLQAIHWGKKAGQKNLEAEEKVIEFMNDLNVNSYEIKWLSKEEVPETISRLTFEGSEMWESLNEIPEELSRKIKEAGHEKYLLDLGDRVPERIFHGAYSHLFQQFEEKKTVEYLVGLAMYVSVMSCTAELAEGKNIFISIVDLIEAGHLPIGSEGNTFYLI</sequence>